<evidence type="ECO:0000313" key="2">
    <source>
        <dbReference type="EMBL" id="OJJ61039.1"/>
    </source>
</evidence>
<dbReference type="GO" id="GO:0003824">
    <property type="term" value="F:catalytic activity"/>
    <property type="evidence" value="ECO:0007669"/>
    <property type="project" value="InterPro"/>
</dbReference>
<dbReference type="AlphaFoldDB" id="A0A1L9TNL1"/>
<dbReference type="OrthoDB" id="6079484at2759"/>
<sequence length="575" mass="64633">MFLPEKDPTSLPKLRREKYTVALLVSPLELAATRAILDQEHQSIPCPNDQNEYVLGRIGMHNVVIVQTMSETPASVTHITTSLFRSFPGVGHGIIMGIAGGPGLVHNASGETADTRLGDVVVSKLNPFGAPYFLDLQDLKPRQIPDKVEDISALYAQNRCLLCPKRPIEDQPSSPKTAHGSDDDAYESPKISTISKQYFVKGVVSGHSIEALPDSGANVSIISNTLASELGLDPKPGTEKTIYLANKKAIRSPGMVTVPWKFDGESRMYPLDCWILPKSIHTIVLGKPFLNVTQTLKALASRIKCKIVNGPRRLRLHLLGGESENEKVWGYLNDRFTTAFPDTGSDVMLISRKYAEELELDMDTRVEDRVEVEFPDGSTAWTSGIIRDASWRIGSKTTNCDFYVLDELCVDVVLSNEYLFNENVFSECDIYFFDAELDVAGDFSSSFCNIRLIGRYGGYLNSLEEEYLEDSTSPDAFTDEKVQRELARRDRIRDEINELPEDQRDTARLDEVERQRQWEQKRQIHRNTYHPQSTSQQTPSTPHRTEVVQGRIHPETAGKFHLSTWKKRVKKKIGS</sequence>
<dbReference type="PANTHER" id="PTHR46082:SF11">
    <property type="entry name" value="AAA+ ATPASE DOMAIN-CONTAINING PROTEIN-RELATED"/>
    <property type="match status" value="1"/>
</dbReference>
<dbReference type="Gene3D" id="3.40.50.1580">
    <property type="entry name" value="Nucleoside phosphorylase domain"/>
    <property type="match status" value="1"/>
</dbReference>
<dbReference type="InterPro" id="IPR035994">
    <property type="entry name" value="Nucleoside_phosphorylase_sf"/>
</dbReference>
<dbReference type="PANTHER" id="PTHR46082">
    <property type="entry name" value="ATP/GTP-BINDING PROTEIN-RELATED"/>
    <property type="match status" value="1"/>
</dbReference>
<dbReference type="SUPFAM" id="SSF50630">
    <property type="entry name" value="Acid proteases"/>
    <property type="match status" value="1"/>
</dbReference>
<reference evidence="3" key="1">
    <citation type="journal article" date="2017" name="Genome Biol.">
        <title>Comparative genomics reveals high biological diversity and specific adaptations in the industrially and medically important fungal genus Aspergillus.</title>
        <authorList>
            <person name="de Vries R.P."/>
            <person name="Riley R."/>
            <person name="Wiebenga A."/>
            <person name="Aguilar-Osorio G."/>
            <person name="Amillis S."/>
            <person name="Uchima C.A."/>
            <person name="Anderluh G."/>
            <person name="Asadollahi M."/>
            <person name="Askin M."/>
            <person name="Barry K."/>
            <person name="Battaglia E."/>
            <person name="Bayram O."/>
            <person name="Benocci T."/>
            <person name="Braus-Stromeyer S.A."/>
            <person name="Caldana C."/>
            <person name="Canovas D."/>
            <person name="Cerqueira G.C."/>
            <person name="Chen F."/>
            <person name="Chen W."/>
            <person name="Choi C."/>
            <person name="Clum A."/>
            <person name="Dos Santos R.A."/>
            <person name="Damasio A.R."/>
            <person name="Diallinas G."/>
            <person name="Emri T."/>
            <person name="Fekete E."/>
            <person name="Flipphi M."/>
            <person name="Freyberg S."/>
            <person name="Gallo A."/>
            <person name="Gournas C."/>
            <person name="Habgood R."/>
            <person name="Hainaut M."/>
            <person name="Harispe M.L."/>
            <person name="Henrissat B."/>
            <person name="Hilden K.S."/>
            <person name="Hope R."/>
            <person name="Hossain A."/>
            <person name="Karabika E."/>
            <person name="Karaffa L."/>
            <person name="Karanyi Z."/>
            <person name="Krasevec N."/>
            <person name="Kuo A."/>
            <person name="Kusch H."/>
            <person name="LaButti K."/>
            <person name="Lagendijk E.L."/>
            <person name="Lapidus A."/>
            <person name="Levasseur A."/>
            <person name="Lindquist E."/>
            <person name="Lipzen A."/>
            <person name="Logrieco A.F."/>
            <person name="MacCabe A."/>
            <person name="Maekelae M.R."/>
            <person name="Malavazi I."/>
            <person name="Melin P."/>
            <person name="Meyer V."/>
            <person name="Mielnichuk N."/>
            <person name="Miskei M."/>
            <person name="Molnar A.P."/>
            <person name="Mule G."/>
            <person name="Ngan C.Y."/>
            <person name="Orejas M."/>
            <person name="Orosz E."/>
            <person name="Ouedraogo J.P."/>
            <person name="Overkamp K.M."/>
            <person name="Park H.-S."/>
            <person name="Perrone G."/>
            <person name="Piumi F."/>
            <person name="Punt P.J."/>
            <person name="Ram A.F."/>
            <person name="Ramon A."/>
            <person name="Rauscher S."/>
            <person name="Record E."/>
            <person name="Riano-Pachon D.M."/>
            <person name="Robert V."/>
            <person name="Roehrig J."/>
            <person name="Ruller R."/>
            <person name="Salamov A."/>
            <person name="Salih N.S."/>
            <person name="Samson R.A."/>
            <person name="Sandor E."/>
            <person name="Sanguinetti M."/>
            <person name="Schuetze T."/>
            <person name="Sepcic K."/>
            <person name="Shelest E."/>
            <person name="Sherlock G."/>
            <person name="Sophianopoulou V."/>
            <person name="Squina F.M."/>
            <person name="Sun H."/>
            <person name="Susca A."/>
            <person name="Todd R.B."/>
            <person name="Tsang A."/>
            <person name="Unkles S.E."/>
            <person name="van de Wiele N."/>
            <person name="van Rossen-Uffink D."/>
            <person name="Oliveira J.V."/>
            <person name="Vesth T.C."/>
            <person name="Visser J."/>
            <person name="Yu J.-H."/>
            <person name="Zhou M."/>
            <person name="Andersen M.R."/>
            <person name="Archer D.B."/>
            <person name="Baker S.E."/>
            <person name="Benoit I."/>
            <person name="Brakhage A.A."/>
            <person name="Braus G.H."/>
            <person name="Fischer R."/>
            <person name="Frisvad J.C."/>
            <person name="Goldman G.H."/>
            <person name="Houbraken J."/>
            <person name="Oakley B."/>
            <person name="Pocsi I."/>
            <person name="Scazzocchio C."/>
            <person name="Seiboth B."/>
            <person name="vanKuyk P.A."/>
            <person name="Wortman J."/>
            <person name="Dyer P.S."/>
            <person name="Grigoriev I.V."/>
        </authorList>
    </citation>
    <scope>NUCLEOTIDE SEQUENCE [LARGE SCALE GENOMIC DNA]</scope>
    <source>
        <strain evidence="3">CBS 593.65</strain>
    </source>
</reference>
<accession>A0A1L9TNL1</accession>
<evidence type="ECO:0000256" key="1">
    <source>
        <dbReference type="SAM" id="MobiDB-lite"/>
    </source>
</evidence>
<evidence type="ECO:0008006" key="4">
    <source>
        <dbReference type="Google" id="ProtNLM"/>
    </source>
</evidence>
<evidence type="ECO:0000313" key="3">
    <source>
        <dbReference type="Proteomes" id="UP000184356"/>
    </source>
</evidence>
<dbReference type="Proteomes" id="UP000184356">
    <property type="component" value="Unassembled WGS sequence"/>
</dbReference>
<gene>
    <name evidence="2" type="ORF">ASPSYDRAFT_785389</name>
</gene>
<feature type="compositionally biased region" description="Low complexity" evidence="1">
    <location>
        <begin position="531"/>
        <end position="542"/>
    </location>
</feature>
<dbReference type="STRING" id="1036612.A0A1L9TNL1"/>
<dbReference type="CDD" id="cd00303">
    <property type="entry name" value="retropepsin_like"/>
    <property type="match status" value="2"/>
</dbReference>
<feature type="region of interest" description="Disordered" evidence="1">
    <location>
        <begin position="498"/>
        <end position="557"/>
    </location>
</feature>
<feature type="region of interest" description="Disordered" evidence="1">
    <location>
        <begin position="166"/>
        <end position="188"/>
    </location>
</feature>
<name>A0A1L9TNL1_9EURO</name>
<dbReference type="VEuPathDB" id="FungiDB:ASPSYDRAFT_785389"/>
<organism evidence="2 3">
    <name type="scientific">Aspergillus sydowii CBS 593.65</name>
    <dbReference type="NCBI Taxonomy" id="1036612"/>
    <lineage>
        <taxon>Eukaryota</taxon>
        <taxon>Fungi</taxon>
        <taxon>Dikarya</taxon>
        <taxon>Ascomycota</taxon>
        <taxon>Pezizomycotina</taxon>
        <taxon>Eurotiomycetes</taxon>
        <taxon>Eurotiomycetidae</taxon>
        <taxon>Eurotiales</taxon>
        <taxon>Aspergillaceae</taxon>
        <taxon>Aspergillus</taxon>
        <taxon>Aspergillus subgen. Nidulantes</taxon>
    </lineage>
</organism>
<dbReference type="GO" id="GO:0009116">
    <property type="term" value="P:nucleoside metabolic process"/>
    <property type="evidence" value="ECO:0007669"/>
    <property type="project" value="InterPro"/>
</dbReference>
<dbReference type="EMBL" id="KV878584">
    <property type="protein sequence ID" value="OJJ61039.1"/>
    <property type="molecule type" value="Genomic_DNA"/>
</dbReference>
<proteinExistence type="predicted"/>
<dbReference type="Pfam" id="PF13650">
    <property type="entry name" value="Asp_protease_2"/>
    <property type="match status" value="1"/>
</dbReference>
<dbReference type="InterPro" id="IPR021109">
    <property type="entry name" value="Peptidase_aspartic_dom_sf"/>
</dbReference>
<protein>
    <recommendedName>
        <fullName evidence="4">Nucleoside phosphorylase domain-containing protein</fullName>
    </recommendedName>
</protein>
<dbReference type="RefSeq" id="XP_040704845.1">
    <property type="nucleotide sequence ID" value="XM_040850958.1"/>
</dbReference>
<keyword evidence="3" id="KW-1185">Reference proteome</keyword>
<dbReference type="GeneID" id="63767031"/>
<feature type="compositionally biased region" description="Basic and acidic residues" evidence="1">
    <location>
        <begin position="498"/>
        <end position="522"/>
    </location>
</feature>
<dbReference type="InterPro" id="IPR053137">
    <property type="entry name" value="NLR-like"/>
</dbReference>
<dbReference type="Gene3D" id="2.40.70.10">
    <property type="entry name" value="Acid Proteases"/>
    <property type="match status" value="2"/>
</dbReference>